<protein>
    <submittedName>
        <fullName evidence="1">Uncharacterized protein</fullName>
    </submittedName>
</protein>
<reference evidence="1 2" key="1">
    <citation type="submission" date="2020-07" db="EMBL/GenBank/DDBJ databases">
        <title>Taxonomic proposal: Crassvirales, a new order of highly abundant and diverse bacterial viruses.</title>
        <authorList>
            <person name="Shkoporov A.N."/>
            <person name="Stockdale S.R."/>
            <person name="Guerin E."/>
            <person name="Ross R.P."/>
            <person name="Hill C."/>
        </authorList>
    </citation>
    <scope>NUCLEOTIDE SEQUENCE [LARGE SCALE GENOMIC DNA]</scope>
</reference>
<proteinExistence type="predicted"/>
<evidence type="ECO:0000313" key="2">
    <source>
        <dbReference type="Proteomes" id="UP000593824"/>
    </source>
</evidence>
<dbReference type="Proteomes" id="UP000593824">
    <property type="component" value="Segment"/>
</dbReference>
<keyword evidence="2" id="KW-1185">Reference proteome</keyword>
<dbReference type="EMBL" id="MT774411">
    <property type="protein sequence ID" value="QOR57917.1"/>
    <property type="molecule type" value="Genomic_DNA"/>
</dbReference>
<dbReference type="RefSeq" id="YP_010113557.1">
    <property type="nucleotide sequence ID" value="NC_055904.1"/>
</dbReference>
<accession>A0A7M1RTY9</accession>
<evidence type="ECO:0000313" key="1">
    <source>
        <dbReference type="EMBL" id="QOR57917.1"/>
    </source>
</evidence>
<organism evidence="1 2">
    <name type="scientific">uncultured phage cr273_1</name>
    <dbReference type="NCBI Taxonomy" id="2772095"/>
    <lineage>
        <taxon>Viruses</taxon>
        <taxon>Duplodnaviria</taxon>
        <taxon>Heunggongvirae</taxon>
        <taxon>Uroviricota</taxon>
        <taxon>Caudoviricetes</taxon>
        <taxon>Crassvirales</taxon>
        <taxon>Suoliviridae</taxon>
        <taxon>Oafivirinae</taxon>
        <taxon>Buhlduvirus</taxon>
        <taxon>Buhlduvirus animalis</taxon>
    </lineage>
</organism>
<dbReference type="GeneID" id="65132088"/>
<sequence>MVYAYDLWAPLPTKDLYNTQLMLASINAAKDMYDKAEADVKEFNTKYGEFYSPIKKDVEWYNNNVIKPMLDKISDMYNSGIDPLRNPLARAELAMIRNRMPYDKIGLVKQSAKIAEAYLNARQQLQMKGLYNPDIEKYEGKSLDQYDTINDGIWTRTSPTPYQDLAEFSKSYFDGIAPSARDISRNGRRVSIEEITEKQLRDIAELHYNDLVNTPQGRLMMLRDLDRAGGDKELARKMFNEEIYNANERRKYTKYFEDDHYFDFANLNLKNKQYNLEAAKFNYQKQRDRANDAANAAANAAGKEGINLTDLALREGITKMVGNSSFGRRNGITSATQYNGQNAWKIMMAAAGSQEELMKKHGIQTDANSYGIRFTVGNKPSQVYKIKKVNGGWDWASKAPVKKGTGERIPLSHFMNVKSGKLLDKPGVAVKGLTLVRQKRNESSIDSNMAGLAKGARAFVNENMYYFPTAALGSYITGKAGDVALDDIIKGNIFDITDVVANAHGSERTKTDIRAAREITRRLRDALYENAPKYGKDHLTVKCSGKAIAIIDKSGAVQNYAICSLYDNRAKKNLDKNGKIVEGGKYNHFLVKLPQKTQNIEGFGITHNVISDAVDNSDTYLVRTLGDNTEGARYKYKSPEIHSDPLTPSWQLQYNSVENPY</sequence>
<name>A0A7M1RTY9_9CAUD</name>
<dbReference type="KEGG" id="vg:65132088"/>